<reference evidence="1" key="1">
    <citation type="journal article" date="2023" name="IScience">
        <title>Live-bearing cockroach genome reveals convergent evolutionary mechanisms linked to viviparity in insects and beyond.</title>
        <authorList>
            <person name="Fouks B."/>
            <person name="Harrison M.C."/>
            <person name="Mikhailova A.A."/>
            <person name="Marchal E."/>
            <person name="English S."/>
            <person name="Carruthers M."/>
            <person name="Jennings E.C."/>
            <person name="Chiamaka E.L."/>
            <person name="Frigard R.A."/>
            <person name="Pippel M."/>
            <person name="Attardo G.M."/>
            <person name="Benoit J.B."/>
            <person name="Bornberg-Bauer E."/>
            <person name="Tobe S.S."/>
        </authorList>
    </citation>
    <scope>NUCLEOTIDE SEQUENCE</scope>
    <source>
        <strain evidence="1">Stay&amp;Tobe</strain>
    </source>
</reference>
<reference evidence="1" key="2">
    <citation type="submission" date="2023-05" db="EMBL/GenBank/DDBJ databases">
        <authorList>
            <person name="Fouks B."/>
        </authorList>
    </citation>
    <scope>NUCLEOTIDE SEQUENCE</scope>
    <source>
        <strain evidence="1">Stay&amp;Tobe</strain>
        <tissue evidence="1">Testes</tissue>
    </source>
</reference>
<evidence type="ECO:0000313" key="2">
    <source>
        <dbReference type="Proteomes" id="UP001233999"/>
    </source>
</evidence>
<dbReference type="AlphaFoldDB" id="A0AAD8A348"/>
<feature type="non-terminal residue" evidence="1">
    <location>
        <position position="62"/>
    </location>
</feature>
<evidence type="ECO:0000313" key="1">
    <source>
        <dbReference type="EMBL" id="KAJ9591498.1"/>
    </source>
</evidence>
<proteinExistence type="predicted"/>
<keyword evidence="2" id="KW-1185">Reference proteome</keyword>
<dbReference type="Proteomes" id="UP001233999">
    <property type="component" value="Unassembled WGS sequence"/>
</dbReference>
<organism evidence="1 2">
    <name type="scientific">Diploptera punctata</name>
    <name type="common">Pacific beetle cockroach</name>
    <dbReference type="NCBI Taxonomy" id="6984"/>
    <lineage>
        <taxon>Eukaryota</taxon>
        <taxon>Metazoa</taxon>
        <taxon>Ecdysozoa</taxon>
        <taxon>Arthropoda</taxon>
        <taxon>Hexapoda</taxon>
        <taxon>Insecta</taxon>
        <taxon>Pterygota</taxon>
        <taxon>Neoptera</taxon>
        <taxon>Polyneoptera</taxon>
        <taxon>Dictyoptera</taxon>
        <taxon>Blattodea</taxon>
        <taxon>Blaberoidea</taxon>
        <taxon>Blaberidae</taxon>
        <taxon>Diplopterinae</taxon>
        <taxon>Diploptera</taxon>
    </lineage>
</organism>
<feature type="non-terminal residue" evidence="1">
    <location>
        <position position="1"/>
    </location>
</feature>
<dbReference type="EMBL" id="JASPKZ010003867">
    <property type="protein sequence ID" value="KAJ9591498.1"/>
    <property type="molecule type" value="Genomic_DNA"/>
</dbReference>
<protein>
    <submittedName>
        <fullName evidence="1">Uncharacterized protein</fullName>
    </submittedName>
</protein>
<gene>
    <name evidence="1" type="ORF">L9F63_001984</name>
</gene>
<comment type="caution">
    <text evidence="1">The sequence shown here is derived from an EMBL/GenBank/DDBJ whole genome shotgun (WGS) entry which is preliminary data.</text>
</comment>
<name>A0AAD8A348_DIPPU</name>
<sequence length="62" mass="7083">PPTLSVRDIKLLFIAATQDAVIQLPIHHCSVHYVLCLYAKQFFEKFCLYNKIPGLLAVVLRL</sequence>
<accession>A0AAD8A348</accession>